<dbReference type="RefSeq" id="WP_126985501.1">
    <property type="nucleotide sequence ID" value="NZ_ML133852.1"/>
</dbReference>
<comment type="caution">
    <text evidence="2">The sequence shown here is derived from an EMBL/GenBank/DDBJ whole genome shotgun (WGS) entry which is preliminary data.</text>
</comment>
<dbReference type="Proteomes" id="UP000274327">
    <property type="component" value="Unassembled WGS sequence"/>
</dbReference>
<dbReference type="EMBL" id="QOCI01000002">
    <property type="protein sequence ID" value="RRR19671.1"/>
    <property type="molecule type" value="Genomic_DNA"/>
</dbReference>
<keyword evidence="3" id="KW-1185">Reference proteome</keyword>
<gene>
    <name evidence="2" type="ORF">DS079_05355</name>
</gene>
<feature type="region of interest" description="Disordered" evidence="1">
    <location>
        <begin position="1"/>
        <end position="34"/>
    </location>
</feature>
<dbReference type="GeneID" id="78120458"/>
<name>A0A426SMZ9_9MICO</name>
<reference evidence="2 3" key="1">
    <citation type="submission" date="2018-07" db="EMBL/GenBank/DDBJ databases">
        <title>Brachybacteriurn paraconglorneratum KCTC 9916.</title>
        <authorList>
            <person name="Li Y."/>
        </authorList>
    </citation>
    <scope>NUCLEOTIDE SEQUENCE [LARGE SCALE GENOMIC DNA]</scope>
    <source>
        <strain evidence="2 3">KCTC 9916</strain>
    </source>
</reference>
<evidence type="ECO:0000256" key="1">
    <source>
        <dbReference type="SAM" id="MobiDB-lite"/>
    </source>
</evidence>
<protein>
    <submittedName>
        <fullName evidence="2">Uncharacterized protein</fullName>
    </submittedName>
</protein>
<evidence type="ECO:0000313" key="3">
    <source>
        <dbReference type="Proteomes" id="UP000274327"/>
    </source>
</evidence>
<accession>A0A426SMZ9</accession>
<dbReference type="AlphaFoldDB" id="A0A426SMZ9"/>
<organism evidence="2 3">
    <name type="scientific">Brachybacterium paraconglomeratum</name>
    <dbReference type="NCBI Taxonomy" id="173362"/>
    <lineage>
        <taxon>Bacteria</taxon>
        <taxon>Bacillati</taxon>
        <taxon>Actinomycetota</taxon>
        <taxon>Actinomycetes</taxon>
        <taxon>Micrococcales</taxon>
        <taxon>Dermabacteraceae</taxon>
        <taxon>Brachybacterium</taxon>
    </lineage>
</organism>
<proteinExistence type="predicted"/>
<sequence length="142" mass="14699">MELAKDGLNGGTTAQDAEGTEAARQVIPSPDAMTATSIPADLSTAALRRCTALATRARADLLTRGRHDAAAQLAALLEEMGSWEASHLVDPDPTMVVLAAAALQDLADRLPVPAPAGLEERIELVLAVLHAVMDRGRVGATA</sequence>
<evidence type="ECO:0000313" key="2">
    <source>
        <dbReference type="EMBL" id="RRR19671.1"/>
    </source>
</evidence>